<evidence type="ECO:0000256" key="3">
    <source>
        <dbReference type="ARBA" id="ARBA00022525"/>
    </source>
</evidence>
<dbReference type="Gene3D" id="2.20.100.10">
    <property type="entry name" value="Thrombospondin type-1 (TSP1) repeat"/>
    <property type="match status" value="1"/>
</dbReference>
<dbReference type="CDD" id="cd00064">
    <property type="entry name" value="FU"/>
    <property type="match status" value="1"/>
</dbReference>
<comment type="subcellular location">
    <subcellularLocation>
        <location evidence="1">Secreted</location>
    </subcellularLocation>
</comment>
<evidence type="ECO:0000256" key="4">
    <source>
        <dbReference type="ARBA" id="ARBA00022606"/>
    </source>
</evidence>
<evidence type="ECO:0000256" key="7">
    <source>
        <dbReference type="ARBA" id="ARBA00022729"/>
    </source>
</evidence>
<keyword evidence="5" id="KW-0358">Heparin-binding</keyword>
<comment type="similarity">
    <text evidence="2">Belongs to the R-spondin family.</text>
</comment>
<dbReference type="InterPro" id="IPR043601">
    <property type="entry name" value="Rspo_Fu-CRD_dom"/>
</dbReference>
<dbReference type="GO" id="GO:0005576">
    <property type="term" value="C:extracellular region"/>
    <property type="evidence" value="ECO:0007669"/>
    <property type="project" value="UniProtKB-SubCell"/>
</dbReference>
<feature type="compositionally biased region" description="Low complexity" evidence="10">
    <location>
        <begin position="251"/>
        <end position="265"/>
    </location>
</feature>
<proteinExistence type="evidence at transcript level"/>
<dbReference type="Pfam" id="PF15913">
    <property type="entry name" value="Furin-like_2"/>
    <property type="match status" value="1"/>
</dbReference>
<keyword evidence="7 11" id="KW-0732">Signal</keyword>
<name>A0A4D6D1V6_CARAU</name>
<dbReference type="InterPro" id="IPR009030">
    <property type="entry name" value="Growth_fac_rcpt_cys_sf"/>
</dbReference>
<keyword evidence="8" id="KW-1015">Disulfide bond</keyword>
<evidence type="ECO:0000256" key="11">
    <source>
        <dbReference type="SAM" id="SignalP"/>
    </source>
</evidence>
<dbReference type="InterPro" id="IPR036383">
    <property type="entry name" value="TSP1_rpt_sf"/>
</dbReference>
<feature type="compositionally biased region" description="Basic and acidic residues" evidence="10">
    <location>
        <begin position="212"/>
        <end position="242"/>
    </location>
</feature>
<evidence type="ECO:0000256" key="9">
    <source>
        <dbReference type="ARBA" id="ARBA00023180"/>
    </source>
</evidence>
<dbReference type="AlphaFoldDB" id="A0A4D6D1V6"/>
<dbReference type="InterPro" id="IPR051514">
    <property type="entry name" value="R-spondin"/>
</dbReference>
<feature type="domain" description="R-spondin Fu-CRD" evidence="12">
    <location>
        <begin position="43"/>
        <end position="142"/>
    </location>
</feature>
<feature type="compositionally biased region" description="Low complexity" evidence="10">
    <location>
        <begin position="181"/>
        <end position="193"/>
    </location>
</feature>
<keyword evidence="3" id="KW-0964">Secreted</keyword>
<evidence type="ECO:0000256" key="6">
    <source>
        <dbReference type="ARBA" id="ARBA00022687"/>
    </source>
</evidence>
<evidence type="ECO:0000256" key="8">
    <source>
        <dbReference type="ARBA" id="ARBA00023157"/>
    </source>
</evidence>
<dbReference type="PANTHER" id="PTHR46987:SF5">
    <property type="entry name" value="R-SPONDIN-1"/>
    <property type="match status" value="1"/>
</dbReference>
<gene>
    <name evidence="13" type="primary">RSPO1</name>
</gene>
<evidence type="ECO:0000259" key="12">
    <source>
        <dbReference type="Pfam" id="PF15913"/>
    </source>
</evidence>
<dbReference type="EMBL" id="MH243761">
    <property type="protein sequence ID" value="QBY91898.1"/>
    <property type="molecule type" value="mRNA"/>
</dbReference>
<dbReference type="SUPFAM" id="SSF57184">
    <property type="entry name" value="Growth factor receptor domain"/>
    <property type="match status" value="1"/>
</dbReference>
<evidence type="ECO:0000256" key="1">
    <source>
        <dbReference type="ARBA" id="ARBA00004613"/>
    </source>
</evidence>
<keyword evidence="4" id="KW-0716">Sensory transduction</keyword>
<feature type="chain" id="PRO_5020039360" evidence="11">
    <location>
        <begin position="20"/>
        <end position="265"/>
    </location>
</feature>
<dbReference type="Gene3D" id="2.10.220.10">
    <property type="entry name" value="Hormone Receptor, Insulin-like Growth Factor Receptor 1, Chain A, domain 2"/>
    <property type="match status" value="1"/>
</dbReference>
<dbReference type="SMART" id="SM00209">
    <property type="entry name" value="TSP1"/>
    <property type="match status" value="1"/>
</dbReference>
<evidence type="ECO:0000256" key="2">
    <source>
        <dbReference type="ARBA" id="ARBA00007308"/>
    </source>
</evidence>
<evidence type="ECO:0000256" key="5">
    <source>
        <dbReference type="ARBA" id="ARBA00022674"/>
    </source>
</evidence>
<dbReference type="GO" id="GO:0008201">
    <property type="term" value="F:heparin binding"/>
    <property type="evidence" value="ECO:0007669"/>
    <property type="project" value="UniProtKB-KW"/>
</dbReference>
<keyword evidence="9" id="KW-0325">Glycoprotein</keyword>
<dbReference type="PANTHER" id="PTHR46987">
    <property type="entry name" value="NEUROHYPOPHYSIAL HORMONES, N-TERMINAL DOMAIN CONTAINING PROTEIN"/>
    <property type="match status" value="1"/>
</dbReference>
<reference evidence="13" key="1">
    <citation type="submission" date="2018-04" db="EMBL/GenBank/DDBJ databases">
        <title>Molecular cloning and characterization of R-spondin1 gene in Qihe crucian carp (Carassius auratus).</title>
        <authorList>
            <person name="Wu L."/>
            <person name="Li Y."/>
            <person name="Li X."/>
        </authorList>
    </citation>
    <scope>NUCLEOTIDE SEQUENCE</scope>
</reference>
<evidence type="ECO:0000313" key="13">
    <source>
        <dbReference type="EMBL" id="QBY91898.1"/>
    </source>
</evidence>
<dbReference type="GO" id="GO:0016055">
    <property type="term" value="P:Wnt signaling pathway"/>
    <property type="evidence" value="ECO:0007669"/>
    <property type="project" value="UniProtKB-KW"/>
</dbReference>
<protein>
    <submittedName>
        <fullName evidence="13">R-spondin 1</fullName>
    </submittedName>
</protein>
<keyword evidence="6" id="KW-0879">Wnt signaling pathway</keyword>
<dbReference type="PROSITE" id="PS50092">
    <property type="entry name" value="TSP1"/>
    <property type="match status" value="1"/>
</dbReference>
<evidence type="ECO:0000256" key="10">
    <source>
        <dbReference type="SAM" id="MobiDB-lite"/>
    </source>
</evidence>
<dbReference type="InterPro" id="IPR000884">
    <property type="entry name" value="TSP1_rpt"/>
</dbReference>
<accession>A0A4D6D1V6</accession>
<feature type="region of interest" description="Disordered" evidence="10">
    <location>
        <begin position="168"/>
        <end position="265"/>
    </location>
</feature>
<sequence length="265" mass="29298">MHLGLVALAVVFLGSMGHGDNLKASKARRQRRISTEVPPSCSTGCEHCSEYNGCLKCRPRLFILLERNDIRQIGICLAACPVGYYGIRNRDMNKCTQCKIENCEACFSRNFCTKCKEGLYSHRGRCFSSCPEGFTVNGTMECVVQCDLSEWSPWGPCMKKNKTCGFKKGNQTRTREPIQLPSPSTSTGAAPPSGCVPETQTQRCTVQKKIPCKGEAKKNPQNRGEKNGKNRGRDSKENGKEKNGKKKKTPNRSTTVPTITTSMVT</sequence>
<feature type="signal peptide" evidence="11">
    <location>
        <begin position="1"/>
        <end position="19"/>
    </location>
</feature>
<organism evidence="13">
    <name type="scientific">Carassius auratus</name>
    <name type="common">Goldfish</name>
    <dbReference type="NCBI Taxonomy" id="7957"/>
    <lineage>
        <taxon>Eukaryota</taxon>
        <taxon>Metazoa</taxon>
        <taxon>Chordata</taxon>
        <taxon>Craniata</taxon>
        <taxon>Vertebrata</taxon>
        <taxon>Euteleostomi</taxon>
        <taxon>Actinopterygii</taxon>
        <taxon>Neopterygii</taxon>
        <taxon>Teleostei</taxon>
        <taxon>Ostariophysi</taxon>
        <taxon>Cypriniformes</taxon>
        <taxon>Cyprinidae</taxon>
        <taxon>Cyprininae</taxon>
        <taxon>Carassius</taxon>
    </lineage>
</organism>
<dbReference type="SUPFAM" id="SSF82895">
    <property type="entry name" value="TSP-1 type 1 repeat"/>
    <property type="match status" value="1"/>
</dbReference>
<dbReference type="SMART" id="SM00261">
    <property type="entry name" value="FU"/>
    <property type="match status" value="2"/>
</dbReference>
<dbReference type="InterPro" id="IPR006212">
    <property type="entry name" value="Furin_repeat"/>
</dbReference>